<evidence type="ECO:0000313" key="2">
    <source>
        <dbReference type="Proteomes" id="UP000292459"/>
    </source>
</evidence>
<dbReference type="Proteomes" id="UP000292459">
    <property type="component" value="Unassembled WGS sequence"/>
</dbReference>
<proteinExistence type="predicted"/>
<accession>A0A4Q7EA69</accession>
<organism evidence="1 2">
    <name type="scientific">Leptolyngbya iicbica LK</name>
    <dbReference type="NCBI Taxonomy" id="2294035"/>
    <lineage>
        <taxon>Bacteria</taxon>
        <taxon>Bacillati</taxon>
        <taxon>Cyanobacteriota</taxon>
        <taxon>Cyanophyceae</taxon>
        <taxon>Leptolyngbyales</taxon>
        <taxon>Leptolyngbyaceae</taxon>
        <taxon>Leptolyngbya group</taxon>
        <taxon>Leptolyngbya</taxon>
        <taxon>Leptolyngbya iicbica</taxon>
    </lineage>
</organism>
<gene>
    <name evidence="1" type="ORF">DYY88_11760</name>
</gene>
<protein>
    <submittedName>
        <fullName evidence="1">DUF4278 domain-containing protein</fullName>
    </submittedName>
</protein>
<reference evidence="1 2" key="1">
    <citation type="submission" date="2018-11" db="EMBL/GenBank/DDBJ databases">
        <title>Whole genome sequencing of an environmental sample.</title>
        <authorList>
            <person name="Sarangi A.N."/>
            <person name="Singh D."/>
            <person name="Tripathy S."/>
        </authorList>
    </citation>
    <scope>NUCLEOTIDE SEQUENCE [LARGE SCALE GENOMIC DNA]</scope>
    <source>
        <strain evidence="1 2">Lakshadweep</strain>
    </source>
</reference>
<dbReference type="RefSeq" id="WP_084607106.1">
    <property type="nucleotide sequence ID" value="NZ_QVFV01000002.1"/>
</dbReference>
<keyword evidence="2" id="KW-1185">Reference proteome</keyword>
<comment type="caution">
    <text evidence="1">The sequence shown here is derived from an EMBL/GenBank/DDBJ whole genome shotgun (WGS) entry which is preliminary data.</text>
</comment>
<dbReference type="EMBL" id="QVFV01000002">
    <property type="protein sequence ID" value="RZM79413.1"/>
    <property type="molecule type" value="Genomic_DNA"/>
</dbReference>
<dbReference type="AlphaFoldDB" id="A0A4Q7EA69"/>
<dbReference type="OrthoDB" id="515032at2"/>
<dbReference type="Pfam" id="PF14105">
    <property type="entry name" value="DUF4278"/>
    <property type="match status" value="1"/>
</dbReference>
<name>A0A4Q7EA69_9CYAN</name>
<evidence type="ECO:0000313" key="1">
    <source>
        <dbReference type="EMBL" id="RZM79413.1"/>
    </source>
</evidence>
<sequence length="56" mass="6344">MSLRYRGADYEPCQNGFNYFEEVIGTYRGAVVTRRVATNAPSQHIDGLTYRGSKVK</sequence>
<dbReference type="InterPro" id="IPR025458">
    <property type="entry name" value="DUF4278"/>
</dbReference>